<dbReference type="EMBL" id="RBVX01000063">
    <property type="protein sequence ID" value="RSL29519.1"/>
    <property type="molecule type" value="Genomic_DNA"/>
</dbReference>
<sequence length="131" mass="14747">MKKETRRERIGANVDSKSLFSGLFVGIVLGGGSALLSAPVSGHETRNFVKQYDLKTINHKLSRKGKSAVQEWQEAATEGFEAVDGLTQEMKKTYSRYKDEVEPEVEAIQQQVKEISDSITELNERIRKESE</sequence>
<name>A0A3R9QFL5_9BACI</name>
<dbReference type="OrthoDB" id="2989636at2"/>
<dbReference type="Proteomes" id="UP000275076">
    <property type="component" value="Unassembled WGS sequence"/>
</dbReference>
<dbReference type="InterPro" id="IPR052928">
    <property type="entry name" value="Desiccation-related_membrane"/>
</dbReference>
<gene>
    <name evidence="1" type="ORF">D7Z54_30865</name>
</gene>
<dbReference type="PANTHER" id="PTHR35792:SF3">
    <property type="entry name" value="IG HYPOTHETICAL 17707"/>
    <property type="match status" value="1"/>
</dbReference>
<evidence type="ECO:0008006" key="3">
    <source>
        <dbReference type="Google" id="ProtNLM"/>
    </source>
</evidence>
<keyword evidence="2" id="KW-1185">Reference proteome</keyword>
<reference evidence="1 2" key="1">
    <citation type="submission" date="2018-10" db="EMBL/GenBank/DDBJ databases">
        <title>Draft genome sequence of Bacillus salarius IM0101, isolated from a hypersaline soil in Inner Mongolia, China.</title>
        <authorList>
            <person name="Yamprayoonswat W."/>
            <person name="Boonvisut S."/>
            <person name="Jumpathong W."/>
            <person name="Sittihan S."/>
            <person name="Ruangsuj P."/>
            <person name="Wanthongcharoen S."/>
            <person name="Thongpramul N."/>
            <person name="Pimmason S."/>
            <person name="Yu B."/>
            <person name="Yasawong M."/>
        </authorList>
    </citation>
    <scope>NUCLEOTIDE SEQUENCE [LARGE SCALE GENOMIC DNA]</scope>
    <source>
        <strain evidence="1 2">IM0101</strain>
    </source>
</reference>
<dbReference type="PANTHER" id="PTHR35792">
    <property type="entry name" value="GENERAL STRESS PROTEIN"/>
    <property type="match status" value="1"/>
</dbReference>
<comment type="caution">
    <text evidence="1">The sequence shown here is derived from an EMBL/GenBank/DDBJ whole genome shotgun (WGS) entry which is preliminary data.</text>
</comment>
<dbReference type="AlphaFoldDB" id="A0A3R9QFL5"/>
<evidence type="ECO:0000313" key="2">
    <source>
        <dbReference type="Proteomes" id="UP000275076"/>
    </source>
</evidence>
<proteinExistence type="predicted"/>
<accession>A0A3R9QFL5</accession>
<protein>
    <recommendedName>
        <fullName evidence="3">Gas vesicle protein</fullName>
    </recommendedName>
</protein>
<organism evidence="1 2">
    <name type="scientific">Salibacterium salarium</name>
    <dbReference type="NCBI Taxonomy" id="284579"/>
    <lineage>
        <taxon>Bacteria</taxon>
        <taxon>Bacillati</taxon>
        <taxon>Bacillota</taxon>
        <taxon>Bacilli</taxon>
        <taxon>Bacillales</taxon>
        <taxon>Bacillaceae</taxon>
    </lineage>
</organism>
<evidence type="ECO:0000313" key="1">
    <source>
        <dbReference type="EMBL" id="RSL29519.1"/>
    </source>
</evidence>